<dbReference type="InterPro" id="IPR026593">
    <property type="entry name" value="SecY"/>
</dbReference>
<dbReference type="PIRSF" id="PIRSF004557">
    <property type="entry name" value="SecY"/>
    <property type="match status" value="1"/>
</dbReference>
<evidence type="ECO:0000313" key="14">
    <source>
        <dbReference type="Proteomes" id="UP001230220"/>
    </source>
</evidence>
<feature type="transmembrane region" description="Helical" evidence="9">
    <location>
        <begin position="268"/>
        <end position="289"/>
    </location>
</feature>
<reference evidence="13 14" key="1">
    <citation type="submission" date="2023-07" db="EMBL/GenBank/DDBJ databases">
        <title>Genomic Encyclopedia of Type Strains, Phase IV (KMG-IV): sequencing the most valuable type-strain genomes for metagenomic binning, comparative biology and taxonomic classification.</title>
        <authorList>
            <person name="Goeker M."/>
        </authorList>
    </citation>
    <scope>NUCLEOTIDE SEQUENCE [LARGE SCALE GENOMIC DNA]</scope>
    <source>
        <strain evidence="13 14">DSM 16784</strain>
    </source>
</reference>
<comment type="similarity">
    <text evidence="2 9 12">Belongs to the SecY/SEC61-alpha family.</text>
</comment>
<feature type="transmembrane region" description="Helical" evidence="9">
    <location>
        <begin position="172"/>
        <end position="189"/>
    </location>
</feature>
<comment type="caution">
    <text evidence="9">Lacks conserved residue(s) required for the propagation of feature annotation.</text>
</comment>
<proteinExistence type="inferred from homology"/>
<keyword evidence="5 9" id="KW-0653">Protein transport</keyword>
<evidence type="ECO:0000256" key="1">
    <source>
        <dbReference type="ARBA" id="ARBA00004141"/>
    </source>
</evidence>
<dbReference type="NCBIfam" id="TIGR00967">
    <property type="entry name" value="3a0501s007"/>
    <property type="match status" value="1"/>
</dbReference>
<feature type="transmembrane region" description="Helical" evidence="9">
    <location>
        <begin position="366"/>
        <end position="388"/>
    </location>
</feature>
<feature type="transmembrane region" description="Helical" evidence="9">
    <location>
        <begin position="309"/>
        <end position="329"/>
    </location>
</feature>
<dbReference type="PRINTS" id="PR00303">
    <property type="entry name" value="SECYTRNLCASE"/>
</dbReference>
<dbReference type="PROSITE" id="PS00756">
    <property type="entry name" value="SECY_2"/>
    <property type="match status" value="1"/>
</dbReference>
<evidence type="ECO:0000256" key="8">
    <source>
        <dbReference type="ARBA" id="ARBA00023136"/>
    </source>
</evidence>
<evidence type="ECO:0000256" key="5">
    <source>
        <dbReference type="ARBA" id="ARBA00022927"/>
    </source>
</evidence>
<feature type="transmembrane region" description="Helical" evidence="9">
    <location>
        <begin position="110"/>
        <end position="131"/>
    </location>
</feature>
<comment type="subcellular location">
    <subcellularLocation>
        <location evidence="9">Cell membrane</location>
        <topology evidence="9">Multi-pass membrane protein</topology>
    </subcellularLocation>
    <subcellularLocation>
        <location evidence="1 11">Membrane</location>
        <topology evidence="1 11">Multi-pass membrane protein</topology>
    </subcellularLocation>
</comment>
<evidence type="ECO:0000256" key="10">
    <source>
        <dbReference type="RuleBase" id="RU000537"/>
    </source>
</evidence>
<evidence type="ECO:0000256" key="11">
    <source>
        <dbReference type="RuleBase" id="RU003484"/>
    </source>
</evidence>
<dbReference type="RefSeq" id="WP_307405646.1">
    <property type="nucleotide sequence ID" value="NZ_JAUSUR010000001.1"/>
</dbReference>
<evidence type="ECO:0000256" key="4">
    <source>
        <dbReference type="ARBA" id="ARBA00022692"/>
    </source>
</evidence>
<dbReference type="PROSITE" id="PS00755">
    <property type="entry name" value="SECY_1"/>
    <property type="match status" value="1"/>
</dbReference>
<name>A0ABU0DZS7_9FIRM</name>
<evidence type="ECO:0000256" key="7">
    <source>
        <dbReference type="ARBA" id="ARBA00023010"/>
    </source>
</evidence>
<comment type="caution">
    <text evidence="13">The sequence shown here is derived from an EMBL/GenBank/DDBJ whole genome shotgun (WGS) entry which is preliminary data.</text>
</comment>
<protein>
    <recommendedName>
        <fullName evidence="9 10">Protein translocase subunit SecY</fullName>
    </recommendedName>
</protein>
<dbReference type="HAMAP" id="MF_01465">
    <property type="entry name" value="SecY"/>
    <property type="match status" value="1"/>
</dbReference>
<accession>A0ABU0DZS7</accession>
<dbReference type="EMBL" id="JAUSUR010000001">
    <property type="protein sequence ID" value="MDQ0360045.1"/>
    <property type="molecule type" value="Genomic_DNA"/>
</dbReference>
<sequence length="437" mass="47237">MFSTFAGMFKNKDIRKKIFFTLAMLFVFRFGAQIPVPNVNVSANISSNSIVDMMNLLGGGAMDKMSIFALGVGPYITASIIIQLLSMDVIPPLTELAKSGQTGRKKLDKYTRYLAVVLSFVQAYTTTLVLTDSAGNSILINQSLSGFLYVATIFTAGTMFLLWIADRISMHGIGNGVSIIIFAGIVADLPSQFIQTFNSLTAGATGSAYFSGILTFSGYVFIYLLIIVLVVFTQTAVRKIPIQYTSSTVQSKNKDMTYLPLKINSASVIPVIFSSAVMVAPVTIVQLLIQNGVMKASGWTATMSDLLSMQSATSLCIYGVLIVLFTFFYTKLQVDPEKISDNLGKSGTYIPGIRPGKETKEYINRVLSRITVLGALSLLFIALLPNVAPMLIPSLPSTMRMGGTGLIIVVGVAMETVAQLKGQMTAKSYRGFMGVKK</sequence>
<comment type="subunit">
    <text evidence="9">Component of the Sec protein translocase complex. Heterotrimer consisting of SecY, SecE and SecG subunits. The heterotrimers can form oligomers, although 1 heterotrimer is thought to be able to translocate proteins. Interacts with the ribosome. Interacts with SecDF, and other proteins may be involved. Interacts with SecA.</text>
</comment>
<evidence type="ECO:0000256" key="3">
    <source>
        <dbReference type="ARBA" id="ARBA00022448"/>
    </source>
</evidence>
<dbReference type="Gene3D" id="1.10.3370.10">
    <property type="entry name" value="SecY subunit domain"/>
    <property type="match status" value="1"/>
</dbReference>
<comment type="function">
    <text evidence="9 10">The central subunit of the protein translocation channel SecYEG. Consists of two halves formed by TMs 1-5 and 6-10. These two domains form a lateral gate at the front which open onto the bilayer between TMs 2 and 7, and are clamped together by SecE at the back. The channel is closed by both a pore ring composed of hydrophobic SecY resides and a short helix (helix 2A) on the extracellular side of the membrane which forms a plug. The plug probably moves laterally to allow the channel to open. The ring and the pore may move independently.</text>
</comment>
<evidence type="ECO:0000256" key="12">
    <source>
        <dbReference type="RuleBase" id="RU004349"/>
    </source>
</evidence>
<evidence type="ECO:0000256" key="9">
    <source>
        <dbReference type="HAMAP-Rule" id="MF_01465"/>
    </source>
</evidence>
<evidence type="ECO:0000256" key="6">
    <source>
        <dbReference type="ARBA" id="ARBA00022989"/>
    </source>
</evidence>
<dbReference type="PANTHER" id="PTHR10906">
    <property type="entry name" value="SECY/SEC61-ALPHA FAMILY MEMBER"/>
    <property type="match status" value="1"/>
</dbReference>
<keyword evidence="8 9" id="KW-0472">Membrane</keyword>
<dbReference type="Proteomes" id="UP001230220">
    <property type="component" value="Unassembled WGS sequence"/>
</dbReference>
<dbReference type="InterPro" id="IPR002208">
    <property type="entry name" value="SecY/SEC61-alpha"/>
</dbReference>
<evidence type="ECO:0000256" key="2">
    <source>
        <dbReference type="ARBA" id="ARBA00005751"/>
    </source>
</evidence>
<feature type="transmembrane region" description="Helical" evidence="9">
    <location>
        <begin position="143"/>
        <end position="165"/>
    </location>
</feature>
<feature type="transmembrane region" description="Helical" evidence="9">
    <location>
        <begin position="67"/>
        <end position="90"/>
    </location>
</feature>
<keyword evidence="7 9" id="KW-0811">Translocation</keyword>
<evidence type="ECO:0000313" key="13">
    <source>
        <dbReference type="EMBL" id="MDQ0360045.1"/>
    </source>
</evidence>
<dbReference type="InterPro" id="IPR023201">
    <property type="entry name" value="SecY_dom_sf"/>
</dbReference>
<gene>
    <name evidence="9" type="primary">secY</name>
    <name evidence="13" type="ORF">J2S15_000776</name>
</gene>
<keyword evidence="3 9" id="KW-0813">Transport</keyword>
<dbReference type="SUPFAM" id="SSF103491">
    <property type="entry name" value="Preprotein translocase SecY subunit"/>
    <property type="match status" value="1"/>
</dbReference>
<feature type="transmembrane region" description="Helical" evidence="9">
    <location>
        <begin position="209"/>
        <end position="232"/>
    </location>
</feature>
<keyword evidence="6 9" id="KW-1133">Transmembrane helix</keyword>
<dbReference type="Pfam" id="PF00344">
    <property type="entry name" value="SecY"/>
    <property type="match status" value="1"/>
</dbReference>
<keyword evidence="4 9" id="KW-0812">Transmembrane</keyword>
<keyword evidence="14" id="KW-1185">Reference proteome</keyword>
<organism evidence="13 14">
    <name type="scientific">Breznakia pachnodae</name>
    <dbReference type="NCBI Taxonomy" id="265178"/>
    <lineage>
        <taxon>Bacteria</taxon>
        <taxon>Bacillati</taxon>
        <taxon>Bacillota</taxon>
        <taxon>Erysipelotrichia</taxon>
        <taxon>Erysipelotrichales</taxon>
        <taxon>Erysipelotrichaceae</taxon>
        <taxon>Breznakia</taxon>
    </lineage>
</organism>
<dbReference type="InterPro" id="IPR030659">
    <property type="entry name" value="SecY_CS"/>
</dbReference>
<keyword evidence="9" id="KW-1003">Cell membrane</keyword>
<feature type="transmembrane region" description="Helical" evidence="9">
    <location>
        <begin position="400"/>
        <end position="420"/>
    </location>
</feature>